<organism evidence="1 2">
    <name type="scientific">Bifidobacterium gallicum DSM 20093 = LMG 11596</name>
    <dbReference type="NCBI Taxonomy" id="561180"/>
    <lineage>
        <taxon>Bacteria</taxon>
        <taxon>Bacillati</taxon>
        <taxon>Actinomycetota</taxon>
        <taxon>Actinomycetes</taxon>
        <taxon>Bifidobacteriales</taxon>
        <taxon>Bifidobacteriaceae</taxon>
        <taxon>Bifidobacterium</taxon>
    </lineage>
</organism>
<dbReference type="Proteomes" id="UP000003656">
    <property type="component" value="Unassembled WGS sequence"/>
</dbReference>
<dbReference type="EMBL" id="ABXB03000003">
    <property type="protein sequence ID" value="EFA22728.1"/>
    <property type="molecule type" value="Genomic_DNA"/>
</dbReference>
<evidence type="ECO:0000313" key="1">
    <source>
        <dbReference type="EMBL" id="EFA22728.1"/>
    </source>
</evidence>
<proteinExistence type="predicted"/>
<comment type="caution">
    <text evidence="1">The sequence shown here is derived from an EMBL/GenBank/DDBJ whole genome shotgun (WGS) entry which is preliminary data.</text>
</comment>
<evidence type="ECO:0000313" key="2">
    <source>
        <dbReference type="Proteomes" id="UP000003656"/>
    </source>
</evidence>
<dbReference type="AlphaFoldDB" id="D1NV77"/>
<protein>
    <submittedName>
        <fullName evidence="1">Uncharacterized protein</fullName>
    </submittedName>
</protein>
<reference evidence="1 2" key="1">
    <citation type="submission" date="2009-11" db="EMBL/GenBank/DDBJ databases">
        <authorList>
            <person name="Weinstock G."/>
            <person name="Sodergren E."/>
            <person name="Clifton S."/>
            <person name="Fulton L."/>
            <person name="Fulton B."/>
            <person name="Courtney L."/>
            <person name="Fronick C."/>
            <person name="Harrison M."/>
            <person name="Strong C."/>
            <person name="Farmer C."/>
            <person name="Delahaunty K."/>
            <person name="Markovic C."/>
            <person name="Hall O."/>
            <person name="Minx P."/>
            <person name="Tomlinson C."/>
            <person name="Mitreva M."/>
            <person name="Nelson J."/>
            <person name="Hou S."/>
            <person name="Wollam A."/>
            <person name="Pepin K.H."/>
            <person name="Johnson M."/>
            <person name="Bhonagiri V."/>
            <person name="Nash W.E."/>
            <person name="Warren W."/>
            <person name="Chinwalla A."/>
            <person name="Mardis E.R."/>
            <person name="Wilson R.K."/>
        </authorList>
    </citation>
    <scope>NUCLEOTIDE SEQUENCE [LARGE SCALE GENOMIC DNA]</scope>
    <source>
        <strain evidence="1 2">DSM 20093</strain>
    </source>
</reference>
<gene>
    <name evidence="1" type="ORF">BIFGAL_03760</name>
</gene>
<accession>D1NV77</accession>
<sequence length="53" mass="5889">MARWATTGRKDGFGDGRMVIEGRLTVSCRCGRRDAIDCAVTKRGACWREVSEP</sequence>
<name>D1NV77_9BIFI</name>